<keyword evidence="2 6" id="KW-0031">Aminopeptidase</keyword>
<dbReference type="PANTHER" id="PTHR11963">
    <property type="entry name" value="LEUCINE AMINOPEPTIDASE-RELATED"/>
    <property type="match status" value="1"/>
</dbReference>
<dbReference type="SUPFAM" id="SSF53187">
    <property type="entry name" value="Zn-dependent exopeptidases"/>
    <property type="match status" value="1"/>
</dbReference>
<dbReference type="Pfam" id="PF00883">
    <property type="entry name" value="Peptidase_M17"/>
    <property type="match status" value="1"/>
</dbReference>
<dbReference type="FunCoup" id="A0A1Y2G495">
    <property type="interactions" value="381"/>
</dbReference>
<dbReference type="GO" id="GO:0030145">
    <property type="term" value="F:manganese ion binding"/>
    <property type="evidence" value="ECO:0007669"/>
    <property type="project" value="InterPro"/>
</dbReference>
<evidence type="ECO:0000256" key="1">
    <source>
        <dbReference type="ARBA" id="ARBA00009528"/>
    </source>
</evidence>
<dbReference type="InterPro" id="IPR011356">
    <property type="entry name" value="Leucine_aapep/pepB"/>
</dbReference>
<keyword evidence="4" id="KW-0378">Hydrolase</keyword>
<gene>
    <name evidence="6" type="ORF">BCR35DRAFT_327857</name>
</gene>
<dbReference type="SUPFAM" id="SSF52949">
    <property type="entry name" value="Macro domain-like"/>
    <property type="match status" value="1"/>
</dbReference>
<dbReference type="InterPro" id="IPR043472">
    <property type="entry name" value="Macro_dom-like"/>
</dbReference>
<dbReference type="PROSITE" id="PS00631">
    <property type="entry name" value="CYTOSOL_AP"/>
    <property type="match status" value="1"/>
</dbReference>
<dbReference type="PRINTS" id="PR00481">
    <property type="entry name" value="LAMNOPPTDASE"/>
</dbReference>
<reference evidence="6 7" key="1">
    <citation type="submission" date="2016-07" db="EMBL/GenBank/DDBJ databases">
        <title>Pervasive Adenine N6-methylation of Active Genes in Fungi.</title>
        <authorList>
            <consortium name="DOE Joint Genome Institute"/>
            <person name="Mondo S.J."/>
            <person name="Dannebaum R.O."/>
            <person name="Kuo R.C."/>
            <person name="Labutti K."/>
            <person name="Haridas S."/>
            <person name="Kuo A."/>
            <person name="Salamov A."/>
            <person name="Ahrendt S.R."/>
            <person name="Lipzen A."/>
            <person name="Sullivan W."/>
            <person name="Andreopoulos W.B."/>
            <person name="Clum A."/>
            <person name="Lindquist E."/>
            <person name="Daum C."/>
            <person name="Ramamoorthy G.K."/>
            <person name="Gryganskyi A."/>
            <person name="Culley D."/>
            <person name="Magnuson J.K."/>
            <person name="James T.Y."/>
            <person name="O'Malley M.A."/>
            <person name="Stajich J.E."/>
            <person name="Spatafora J.W."/>
            <person name="Visel A."/>
            <person name="Grigoriev I.V."/>
        </authorList>
    </citation>
    <scope>NUCLEOTIDE SEQUENCE [LARGE SCALE GENOMIC DNA]</scope>
    <source>
        <strain evidence="6 7">62-1032</strain>
    </source>
</reference>
<keyword evidence="3" id="KW-0645">Protease</keyword>
<evidence type="ECO:0000256" key="3">
    <source>
        <dbReference type="ARBA" id="ARBA00022670"/>
    </source>
</evidence>
<dbReference type="CDD" id="cd00433">
    <property type="entry name" value="Peptidase_M17"/>
    <property type="match status" value="1"/>
</dbReference>
<dbReference type="Proteomes" id="UP000193467">
    <property type="component" value="Unassembled WGS sequence"/>
</dbReference>
<dbReference type="AlphaFoldDB" id="A0A1Y2G495"/>
<sequence>MATPDVYLAVKGSEGALHSTNVAPSAVSTEVERLWKLSRANDKAGEIRTFYGVDGKTVVAVSTGKDSATKKGGETEENKLKEVTRKTAAIATHALKAAHSKHFQIDPLHSAHAAAVGATLASFDGFQSNHHKSTTAAKAKLDPVTIDLLGTNSAATLESDKGVDGRIALDWETGKIYGRAQNLARELMELPANICTPTYFCDRAAKEFEGIANVASVEAHDLAWAEEKKMGSFISVSRGSDEPLRFLEIHYNGGKAGEKPLALVGKGITFDSGGISLKPGAAMKEMRADMGGAAVTLSAAWAIAKLQIPINYVFVAALTENMPSGKATKPGDIVTAANGVTIEVDNTDAEGRLVLADALYYVSSTYKPHTVIDAATLTGAMMIALGNQFTGVFTNSESLWEELNESSAAERERLWRMPLDEGYMSQIGGTGADLCNTGGRLGGACTAAVFLKRFVDGLIVDGSDNEDQENLIRWCHVDLAGTMDSAKSDGAYSLGGMTGRPVRALIEFARRSATA</sequence>
<evidence type="ECO:0000313" key="7">
    <source>
        <dbReference type="Proteomes" id="UP000193467"/>
    </source>
</evidence>
<dbReference type="GO" id="GO:0006508">
    <property type="term" value="P:proteolysis"/>
    <property type="evidence" value="ECO:0007669"/>
    <property type="project" value="UniProtKB-KW"/>
</dbReference>
<dbReference type="Gene3D" id="3.40.220.10">
    <property type="entry name" value="Leucine Aminopeptidase, subunit E, domain 1"/>
    <property type="match status" value="1"/>
</dbReference>
<name>A0A1Y2G495_9BASI</name>
<dbReference type="InParanoid" id="A0A1Y2G495"/>
<dbReference type="GO" id="GO:0005737">
    <property type="term" value="C:cytoplasm"/>
    <property type="evidence" value="ECO:0007669"/>
    <property type="project" value="InterPro"/>
</dbReference>
<proteinExistence type="inferred from homology"/>
<comment type="caution">
    <text evidence="6">The sequence shown here is derived from an EMBL/GenBank/DDBJ whole genome shotgun (WGS) entry which is preliminary data.</text>
</comment>
<dbReference type="Gene3D" id="3.40.630.10">
    <property type="entry name" value="Zn peptidases"/>
    <property type="match status" value="1"/>
</dbReference>
<organism evidence="6 7">
    <name type="scientific">Leucosporidium creatinivorum</name>
    <dbReference type="NCBI Taxonomy" id="106004"/>
    <lineage>
        <taxon>Eukaryota</taxon>
        <taxon>Fungi</taxon>
        <taxon>Dikarya</taxon>
        <taxon>Basidiomycota</taxon>
        <taxon>Pucciniomycotina</taxon>
        <taxon>Microbotryomycetes</taxon>
        <taxon>Leucosporidiales</taxon>
        <taxon>Leucosporidium</taxon>
    </lineage>
</organism>
<dbReference type="GO" id="GO:0070006">
    <property type="term" value="F:metalloaminopeptidase activity"/>
    <property type="evidence" value="ECO:0007669"/>
    <property type="project" value="InterPro"/>
</dbReference>
<accession>A0A1Y2G495</accession>
<dbReference type="PANTHER" id="PTHR11963:SF23">
    <property type="entry name" value="CYTOSOL AMINOPEPTIDASE"/>
    <property type="match status" value="1"/>
</dbReference>
<comment type="similarity">
    <text evidence="1">Belongs to the peptidase M17 family.</text>
</comment>
<evidence type="ECO:0000313" key="6">
    <source>
        <dbReference type="EMBL" id="ORY92766.1"/>
    </source>
</evidence>
<evidence type="ECO:0000259" key="5">
    <source>
        <dbReference type="PROSITE" id="PS00631"/>
    </source>
</evidence>
<evidence type="ECO:0000256" key="4">
    <source>
        <dbReference type="ARBA" id="ARBA00022801"/>
    </source>
</evidence>
<dbReference type="OrthoDB" id="412814at2759"/>
<evidence type="ECO:0000256" key="2">
    <source>
        <dbReference type="ARBA" id="ARBA00022438"/>
    </source>
</evidence>
<protein>
    <submittedName>
        <fullName evidence="6">Cytosol aminopeptidase family, catalytic domain-domain-containing protein</fullName>
    </submittedName>
</protein>
<dbReference type="InterPro" id="IPR000819">
    <property type="entry name" value="Peptidase_M17_C"/>
</dbReference>
<feature type="domain" description="Cytosol aminopeptidase" evidence="5">
    <location>
        <begin position="346"/>
        <end position="353"/>
    </location>
</feature>
<dbReference type="STRING" id="106004.A0A1Y2G495"/>
<dbReference type="EMBL" id="MCGR01000001">
    <property type="protein sequence ID" value="ORY92766.1"/>
    <property type="molecule type" value="Genomic_DNA"/>
</dbReference>
<keyword evidence="7" id="KW-1185">Reference proteome</keyword>